<dbReference type="Pfam" id="PF02884">
    <property type="entry name" value="Lyase_8_C"/>
    <property type="match status" value="1"/>
</dbReference>
<dbReference type="InterPro" id="IPR011013">
    <property type="entry name" value="Gal_mutarotase_sf_dom"/>
</dbReference>
<evidence type="ECO:0000256" key="2">
    <source>
        <dbReference type="ARBA" id="ARBA00006699"/>
    </source>
</evidence>
<dbReference type="GO" id="GO:0016837">
    <property type="term" value="F:carbon-oxygen lyase activity, acting on polysaccharides"/>
    <property type="evidence" value="ECO:0007669"/>
    <property type="project" value="UniProtKB-ARBA"/>
</dbReference>
<reference evidence="12 13" key="1">
    <citation type="submission" date="2019-11" db="EMBL/GenBank/DDBJ databases">
        <title>Novel species isolated from a subtropical stream in China.</title>
        <authorList>
            <person name="Lu H."/>
        </authorList>
    </citation>
    <scope>NUCLEOTIDE SEQUENCE [LARGE SCALE GENOMIC DNA]</scope>
    <source>
        <strain evidence="12 13">FT80W</strain>
    </source>
</reference>
<dbReference type="AlphaFoldDB" id="A0A6I2KYJ1"/>
<dbReference type="EMBL" id="WKJK01000006">
    <property type="protein sequence ID" value="MRW91068.1"/>
    <property type="molecule type" value="Genomic_DNA"/>
</dbReference>
<feature type="active site" evidence="6">
    <location>
        <position position="264"/>
    </location>
</feature>
<evidence type="ECO:0000256" key="1">
    <source>
        <dbReference type="ARBA" id="ARBA00004613"/>
    </source>
</evidence>
<dbReference type="Gene3D" id="1.50.10.100">
    <property type="entry name" value="Chondroitin AC/alginate lyase"/>
    <property type="match status" value="1"/>
</dbReference>
<feature type="signal peptide" evidence="7">
    <location>
        <begin position="1"/>
        <end position="25"/>
    </location>
</feature>
<dbReference type="Gene3D" id="2.70.98.10">
    <property type="match status" value="1"/>
</dbReference>
<dbReference type="Gene3D" id="2.60.220.10">
    <property type="entry name" value="Polysaccharide lyase family 8-like, C-terminal"/>
    <property type="match status" value="1"/>
</dbReference>
<feature type="active site" evidence="6">
    <location>
        <position position="318"/>
    </location>
</feature>
<accession>A0A6I2KYJ1</accession>
<comment type="similarity">
    <text evidence="2">Belongs to the polysaccharide lyase 8 family.</text>
</comment>
<dbReference type="Pfam" id="PF24517">
    <property type="entry name" value="CBM96"/>
    <property type="match status" value="1"/>
</dbReference>
<keyword evidence="4 7" id="KW-0732">Signal</keyword>
<evidence type="ECO:0000256" key="6">
    <source>
        <dbReference type="PIRSR" id="PIRSR638970-1"/>
    </source>
</evidence>
<dbReference type="PANTHER" id="PTHR38481:SF1">
    <property type="entry name" value="HYALURONATE LYASE"/>
    <property type="match status" value="1"/>
</dbReference>
<evidence type="ECO:0000259" key="10">
    <source>
        <dbReference type="Pfam" id="PF08124"/>
    </source>
</evidence>
<dbReference type="GO" id="GO:0005576">
    <property type="term" value="C:extracellular region"/>
    <property type="evidence" value="ECO:0007669"/>
    <property type="project" value="UniProtKB-SubCell"/>
</dbReference>
<comment type="subcellular location">
    <subcellularLocation>
        <location evidence="1">Secreted</location>
    </subcellularLocation>
</comment>
<sequence length="1106" mass="115880">MTHTTRLLAAGTLLLLMASASPVYADNFDDLRAKWLVALTGGSAADPTDADIATQIAVISANAQSYSTNLIRTSDRSALWSDQADFSKSATLSNNYGRLSTMALAYSTPGSTLYQDATLAADIVSALDWLNTSYYNTSTVYFDNWFHWQIAIPKTLNNIMTLMYGNLTAAQRANYIAAIDHFVPDPTKRKKANGDDFDLTETGANLIDKCMVVIVRGMLEKSPSKLITGRDALSGVLPYVTSGDGFYEDGSFVQHTTVAYTGGYGGSLLSAISKMIGLLGGSAWDFSDPAIANVYAWANNAFRPVIYDGAALDAVRGRNIAYESTGDHVAGRGMVAPMAQLALVAPASEAPALKAMVKGWIQRDTTFGSSYYQPTTTAGGTQTGLAITDLAALKSIANDSAVTAQDEATEARVFAGMDRVVQREPGHAFVLSLFSPRISAFEYGNGENIKGWWTGIGMTNLLNADQTQYLGNYWPTVDMTRLPGTTTDHTGSGTPVGFKSYLNTKAWVGGTVVNGRYAVAGMNYSMSGVTGSTLTGKKSWFMFGNRITALGAGITSSDNVAVETIVENRKLNSAGDNALTVDGSGKSVSAGWSESMADVKWAHLAGSVTGADIGYHFPVATTVQGLREARTGNWYAINNGSSSTGSTTAYTHTFLSLALNHGSNPSGAAYAYTLLPNLSALETSAYASAPTVRILENSSEAQAVNDTALQVTGANFWKNATKTVYDGTRHLITANRMASVAMQEADGELDVSVADPTQTNTDTIGVEIGRSATSVLSADSGVTVDQLSPSVKLTVAVSGAVGKSFSVRLGGVTTGVDVTPSLPAYQAPTTSVSSTSTLDAYIRGGTYASTAYGSNSYAVVAKASLRKALFQFSLSNVPDGATIKSAQVVLTPDTVSGTGITHRAFLLASNSWTESVTWNTQPAASSTTPLTTWTPAVGTAVSIDVTSAATAAISVDRKLSLLVDSLSDTYASYATREYTANTAYRPTLVVTYTPASSTTASVIDATASVKIAQSGLTLDRATQQSKGTVSFTNKTAASLNAPLVFRLDALSSGVTLANATGSQSGAPTLTLSQPTLAPGATITVATNFLNPNRVAISYVPKLFATQ</sequence>
<dbReference type="PANTHER" id="PTHR38481">
    <property type="entry name" value="HYALURONATE LYASE"/>
    <property type="match status" value="1"/>
</dbReference>
<evidence type="ECO:0000256" key="4">
    <source>
        <dbReference type="ARBA" id="ARBA00022729"/>
    </source>
</evidence>
<comment type="caution">
    <text evidence="12">The sequence shown here is derived from an EMBL/GenBank/DDBJ whole genome shotgun (WGS) entry which is preliminary data.</text>
</comment>
<evidence type="ECO:0000259" key="11">
    <source>
        <dbReference type="Pfam" id="PF24517"/>
    </source>
</evidence>
<proteinExistence type="inferred from homology"/>
<keyword evidence="13" id="KW-1185">Reference proteome</keyword>
<dbReference type="Pfam" id="PF02278">
    <property type="entry name" value="Lyase_8"/>
    <property type="match status" value="1"/>
</dbReference>
<feature type="domain" description="Carbohydrate-binding module family 96" evidence="11">
    <location>
        <begin position="832"/>
        <end position="991"/>
    </location>
</feature>
<gene>
    <name evidence="12" type="ORF">GJ699_13815</name>
</gene>
<feature type="chain" id="PRO_5026003231" evidence="7">
    <location>
        <begin position="26"/>
        <end position="1106"/>
    </location>
</feature>
<evidence type="ECO:0000313" key="12">
    <source>
        <dbReference type="EMBL" id="MRW91068.1"/>
    </source>
</evidence>
<organism evidence="12 13">
    <name type="scientific">Duganella guangzhouensis</name>
    <dbReference type="NCBI Taxonomy" id="2666084"/>
    <lineage>
        <taxon>Bacteria</taxon>
        <taxon>Pseudomonadati</taxon>
        <taxon>Pseudomonadota</taxon>
        <taxon>Betaproteobacteria</taxon>
        <taxon>Burkholderiales</taxon>
        <taxon>Oxalobacteraceae</taxon>
        <taxon>Telluria group</taxon>
        <taxon>Duganella</taxon>
    </lineage>
</organism>
<dbReference type="GO" id="GO:0005975">
    <property type="term" value="P:carbohydrate metabolic process"/>
    <property type="evidence" value="ECO:0007669"/>
    <property type="project" value="InterPro"/>
</dbReference>
<dbReference type="Proteomes" id="UP000433309">
    <property type="component" value="Unassembled WGS sequence"/>
</dbReference>
<dbReference type="SUPFAM" id="SSF74650">
    <property type="entry name" value="Galactose mutarotase-like"/>
    <property type="match status" value="1"/>
</dbReference>
<dbReference type="SUPFAM" id="SSF49863">
    <property type="entry name" value="Hyaluronate lyase-like, C-terminal domain"/>
    <property type="match status" value="1"/>
</dbReference>
<name>A0A6I2KYJ1_9BURK</name>
<dbReference type="InterPro" id="IPR012970">
    <property type="entry name" value="Lyase_8_alpha_N"/>
</dbReference>
<evidence type="ECO:0000256" key="3">
    <source>
        <dbReference type="ARBA" id="ARBA00022525"/>
    </source>
</evidence>
<feature type="domain" description="Polysaccharide lyase 8 N-terminal alpha-helical" evidence="10">
    <location>
        <begin position="35"/>
        <end position="358"/>
    </location>
</feature>
<dbReference type="SUPFAM" id="SSF48230">
    <property type="entry name" value="Chondroitin AC/alginate lyase"/>
    <property type="match status" value="1"/>
</dbReference>
<evidence type="ECO:0000259" key="9">
    <source>
        <dbReference type="Pfam" id="PF02884"/>
    </source>
</evidence>
<dbReference type="InterPro" id="IPR011071">
    <property type="entry name" value="Lyase_8-like_C"/>
</dbReference>
<dbReference type="CDD" id="cd01083">
    <property type="entry name" value="GAG_Lyase"/>
    <property type="match status" value="1"/>
</dbReference>
<keyword evidence="3" id="KW-0964">Secreted</keyword>
<dbReference type="RefSeq" id="WP_154377104.1">
    <property type="nucleotide sequence ID" value="NZ_WKJK01000006.1"/>
</dbReference>
<protein>
    <submittedName>
        <fullName evidence="12">Hyaluronate lyase</fullName>
    </submittedName>
</protein>
<feature type="domain" description="Polysaccharide lyase family 8 central" evidence="8">
    <location>
        <begin position="412"/>
        <end position="679"/>
    </location>
</feature>
<feature type="domain" description="Polysaccharide lyase family 8 C-terminal" evidence="9">
    <location>
        <begin position="693"/>
        <end position="761"/>
    </location>
</feature>
<evidence type="ECO:0000256" key="5">
    <source>
        <dbReference type="ARBA" id="ARBA00023239"/>
    </source>
</evidence>
<dbReference type="InterPro" id="IPR038970">
    <property type="entry name" value="Lyase_8"/>
</dbReference>
<evidence type="ECO:0000313" key="13">
    <source>
        <dbReference type="Proteomes" id="UP000433309"/>
    </source>
</evidence>
<keyword evidence="5 12" id="KW-0456">Lyase</keyword>
<dbReference type="InterPro" id="IPR004103">
    <property type="entry name" value="Lyase_8_C"/>
</dbReference>
<dbReference type="InterPro" id="IPR014718">
    <property type="entry name" value="GH-type_carb-bd"/>
</dbReference>
<dbReference type="InterPro" id="IPR003159">
    <property type="entry name" value="Lyase_8_central_dom"/>
</dbReference>
<dbReference type="InterPro" id="IPR008929">
    <property type="entry name" value="Chondroitin_lyas"/>
</dbReference>
<feature type="active site" evidence="6">
    <location>
        <position position="255"/>
    </location>
</feature>
<evidence type="ECO:0000256" key="7">
    <source>
        <dbReference type="SAM" id="SignalP"/>
    </source>
</evidence>
<evidence type="ECO:0000259" key="8">
    <source>
        <dbReference type="Pfam" id="PF02278"/>
    </source>
</evidence>
<dbReference type="InterPro" id="IPR055372">
    <property type="entry name" value="CBM96"/>
</dbReference>
<dbReference type="Pfam" id="PF08124">
    <property type="entry name" value="Lyase_8_N"/>
    <property type="match status" value="1"/>
</dbReference>
<dbReference type="GO" id="GO:0030246">
    <property type="term" value="F:carbohydrate binding"/>
    <property type="evidence" value="ECO:0007669"/>
    <property type="project" value="InterPro"/>
</dbReference>